<accession>A0A4E0Q3C2</accession>
<evidence type="ECO:0000313" key="3">
    <source>
        <dbReference type="Proteomes" id="UP000297295"/>
    </source>
</evidence>
<dbReference type="EMBL" id="PGGK01000013">
    <property type="protein sequence ID" value="TGC07904.1"/>
    <property type="molecule type" value="Genomic_DNA"/>
</dbReference>
<keyword evidence="1" id="KW-0472">Membrane</keyword>
<organism evidence="2 3">
    <name type="scientific">Methanolobus halotolerans</name>
    <dbReference type="NCBI Taxonomy" id="2052935"/>
    <lineage>
        <taxon>Archaea</taxon>
        <taxon>Methanobacteriati</taxon>
        <taxon>Methanobacteriota</taxon>
        <taxon>Stenosarchaea group</taxon>
        <taxon>Methanomicrobia</taxon>
        <taxon>Methanosarcinales</taxon>
        <taxon>Methanosarcinaceae</taxon>
        <taxon>Methanolobus</taxon>
    </lineage>
</organism>
<dbReference type="AlphaFoldDB" id="A0A4E0Q3C2"/>
<keyword evidence="1" id="KW-1133">Transmembrane helix</keyword>
<protein>
    <submittedName>
        <fullName evidence="2">Uncharacterized protein</fullName>
    </submittedName>
</protein>
<comment type="caution">
    <text evidence="2">The sequence shown here is derived from an EMBL/GenBank/DDBJ whole genome shotgun (WGS) entry which is preliminary data.</text>
</comment>
<name>A0A4E0Q3C2_9EURY</name>
<keyword evidence="3" id="KW-1185">Reference proteome</keyword>
<proteinExistence type="predicted"/>
<evidence type="ECO:0000313" key="2">
    <source>
        <dbReference type="EMBL" id="TGC07904.1"/>
    </source>
</evidence>
<reference evidence="2 3" key="1">
    <citation type="submission" date="2017-11" db="EMBL/GenBank/DDBJ databases">
        <title>Isolation and Characterization of Methanogenic Archaea from Saline Meromictic Lake at Siberia.</title>
        <authorList>
            <person name="Shen Y."/>
            <person name="Huang H.-H."/>
            <person name="Lai M.-C."/>
            <person name="Chen S.-C."/>
        </authorList>
    </citation>
    <scope>NUCLEOTIDE SEQUENCE [LARGE SCALE GENOMIC DNA]</scope>
    <source>
        <strain evidence="2 3">SY-01</strain>
    </source>
</reference>
<feature type="transmembrane region" description="Helical" evidence="1">
    <location>
        <begin position="5"/>
        <end position="23"/>
    </location>
</feature>
<dbReference type="RefSeq" id="WP_135390298.1">
    <property type="nucleotide sequence ID" value="NZ_PGGK01000013.1"/>
</dbReference>
<sequence length="287" mass="32048">MNTKYVAIFLAVIMLMSIGTFFFSGPLSNNDQDDNGAGDPADAPGFETIPGTRMQHELDSVLDGLEMTPQGVSVASYVDYSRVYNTPLQIMAPNITEIYSIYNTMIMQRYSAYSATGDFAFEAHTISPEVINFEYMLTEDSYNGYYMLSRGGELYNVVGTPMLLGSRNDLENVIDVKSGTANSSTDFERILSYVEPGAEYSTLVIGDGPVEQYYLEYRDMNDGNYSRTEVFVEPDQSLLDNISAMEANSTDRNLYYNTTTYGDENVTKVVITTNASNIYGLILEQFR</sequence>
<dbReference type="OrthoDB" id="147885at2157"/>
<dbReference type="Proteomes" id="UP000297295">
    <property type="component" value="Unassembled WGS sequence"/>
</dbReference>
<evidence type="ECO:0000256" key="1">
    <source>
        <dbReference type="SAM" id="Phobius"/>
    </source>
</evidence>
<keyword evidence="1" id="KW-0812">Transmembrane</keyword>
<gene>
    <name evidence="2" type="ORF">CUN85_10695</name>
</gene>